<dbReference type="Proteomes" id="UP000694888">
    <property type="component" value="Unplaced"/>
</dbReference>
<dbReference type="InterPro" id="IPR042099">
    <property type="entry name" value="ANL_N_sf"/>
</dbReference>
<feature type="domain" description="AMP-binding enzyme C-terminal" evidence="1">
    <location>
        <begin position="192"/>
        <end position="242"/>
    </location>
</feature>
<organism evidence="2 3">
    <name type="scientific">Aplysia californica</name>
    <name type="common">California sea hare</name>
    <dbReference type="NCBI Taxonomy" id="6500"/>
    <lineage>
        <taxon>Eukaryota</taxon>
        <taxon>Metazoa</taxon>
        <taxon>Spiralia</taxon>
        <taxon>Lophotrochozoa</taxon>
        <taxon>Mollusca</taxon>
        <taxon>Gastropoda</taxon>
        <taxon>Heterobranchia</taxon>
        <taxon>Euthyneura</taxon>
        <taxon>Tectipleura</taxon>
        <taxon>Aplysiida</taxon>
        <taxon>Aplysioidea</taxon>
        <taxon>Aplysiidae</taxon>
        <taxon>Aplysia</taxon>
    </lineage>
</organism>
<dbReference type="Pfam" id="PF13193">
    <property type="entry name" value="AMP-binding_C"/>
    <property type="match status" value="1"/>
</dbReference>
<accession>A0ABM0ZWD9</accession>
<keyword evidence="2" id="KW-1185">Reference proteome</keyword>
<reference evidence="3" key="1">
    <citation type="submission" date="2025-08" db="UniProtKB">
        <authorList>
            <consortium name="RefSeq"/>
        </authorList>
    </citation>
    <scope>IDENTIFICATION</scope>
</reference>
<proteinExistence type="predicted"/>
<sequence>MSRIRDHDTLCKRLKFLADNFPDRELFIFYDHGLLLADGSDFFEVAKKARCRAVVADLHDKGPASTLFLPYNRGATSSSKRFVDLNIDSAPELTSAINVFRDGDTLQVVDKDEKECAVGKVGTVRVKGKTVFSGYFNQLEEKDPATTGQFSEDGWFDTNDNGYFDDKGRLYVIGRNNDVITYGDCLVYPGWLEQKILAHPKVRDVCLVPVPHPVLYQDMCACVLAAPDSQLTQDELRQFCAQICFSDGHEEKPLIPTYFMV</sequence>
<name>A0ABM0ZWD9_APLCA</name>
<dbReference type="GeneID" id="106011300"/>
<gene>
    <name evidence="3" type="primary">LOC106011300</name>
</gene>
<dbReference type="RefSeq" id="XP_012935905.1">
    <property type="nucleotide sequence ID" value="XM_013080451.1"/>
</dbReference>
<dbReference type="PANTHER" id="PTHR42814">
    <property type="entry name" value="AMP-BINDING DOMAIN-CONTAINING PROTEIN"/>
    <property type="match status" value="1"/>
</dbReference>
<dbReference type="InterPro" id="IPR045851">
    <property type="entry name" value="AMP-bd_C_sf"/>
</dbReference>
<dbReference type="InterPro" id="IPR025110">
    <property type="entry name" value="AMP-bd_C"/>
</dbReference>
<evidence type="ECO:0000259" key="1">
    <source>
        <dbReference type="Pfam" id="PF13193"/>
    </source>
</evidence>
<dbReference type="Gene3D" id="3.40.50.12780">
    <property type="entry name" value="N-terminal domain of ligase-like"/>
    <property type="match status" value="1"/>
</dbReference>
<evidence type="ECO:0000313" key="3">
    <source>
        <dbReference type="RefSeq" id="XP_012935905.1"/>
    </source>
</evidence>
<dbReference type="SUPFAM" id="SSF56801">
    <property type="entry name" value="Acetyl-CoA synthetase-like"/>
    <property type="match status" value="1"/>
</dbReference>
<dbReference type="Gene3D" id="3.30.300.30">
    <property type="match status" value="1"/>
</dbReference>
<dbReference type="PANTHER" id="PTHR42814:SF3">
    <property type="entry name" value="BETA-N-ACETYLHEXOSAMINIDASE"/>
    <property type="match status" value="1"/>
</dbReference>
<evidence type="ECO:0000313" key="2">
    <source>
        <dbReference type="Proteomes" id="UP000694888"/>
    </source>
</evidence>
<protein>
    <submittedName>
        <fullName evidence="3">4-coumarate--CoA ligase-like 1</fullName>
    </submittedName>
</protein>